<feature type="domain" description="EF-hand" evidence="3">
    <location>
        <begin position="66"/>
        <end position="91"/>
    </location>
</feature>
<evidence type="ECO:0000313" key="4">
    <source>
        <dbReference type="EMBL" id="MFD1544262.1"/>
    </source>
</evidence>
<dbReference type="InterPro" id="IPR018247">
    <property type="entry name" value="EF_Hand_1_Ca_BS"/>
</dbReference>
<dbReference type="PANTHER" id="PTHR10827">
    <property type="entry name" value="RETICULOCALBIN"/>
    <property type="match status" value="1"/>
</dbReference>
<sequence>MSQELVEANIAGVFAVFDSDGDGHISESDFTARAGHLCAALAPEAGSPHHDALRSAFAAWWEQIRDDIDSDGDGRVSREEFVAAMLSGAGRDPRFLAVTDRATAAVFDAADSDGDGTISRAEFARFYHAVEIPDEAISIAFDKLDTDGDGTISRQELIEGTQALLTSSDPAEPGTWLVGKTPAH</sequence>
<feature type="domain" description="EF-hand" evidence="3">
    <location>
        <begin position="132"/>
        <end position="167"/>
    </location>
</feature>
<reference evidence="5" key="1">
    <citation type="journal article" date="2019" name="Int. J. Syst. Evol. Microbiol.">
        <title>The Global Catalogue of Microorganisms (GCM) 10K type strain sequencing project: providing services to taxonomists for standard genome sequencing and annotation.</title>
        <authorList>
            <consortium name="The Broad Institute Genomics Platform"/>
            <consortium name="The Broad Institute Genome Sequencing Center for Infectious Disease"/>
            <person name="Wu L."/>
            <person name="Ma J."/>
        </authorList>
    </citation>
    <scope>NUCLEOTIDE SEQUENCE [LARGE SCALE GENOMIC DNA]</scope>
    <source>
        <strain evidence="5">CGMCC 1.15399</strain>
    </source>
</reference>
<keyword evidence="5" id="KW-1185">Reference proteome</keyword>
<dbReference type="Pfam" id="PF13499">
    <property type="entry name" value="EF-hand_7"/>
    <property type="match status" value="2"/>
</dbReference>
<dbReference type="Proteomes" id="UP001597097">
    <property type="component" value="Unassembled WGS sequence"/>
</dbReference>
<protein>
    <submittedName>
        <fullName evidence="4">EF-hand domain-containing protein</fullName>
    </submittedName>
</protein>
<proteinExistence type="predicted"/>
<evidence type="ECO:0000313" key="5">
    <source>
        <dbReference type="Proteomes" id="UP001597097"/>
    </source>
</evidence>
<evidence type="ECO:0000259" key="3">
    <source>
        <dbReference type="PROSITE" id="PS50222"/>
    </source>
</evidence>
<dbReference type="PROSITE" id="PS50222">
    <property type="entry name" value="EF_HAND_2"/>
    <property type="match status" value="3"/>
</dbReference>
<dbReference type="PROSITE" id="PS00018">
    <property type="entry name" value="EF_HAND_1"/>
    <property type="match status" value="3"/>
</dbReference>
<name>A0ABW4GNF9_9ACTN</name>
<evidence type="ECO:0000256" key="1">
    <source>
        <dbReference type="ARBA" id="ARBA00022723"/>
    </source>
</evidence>
<evidence type="ECO:0000256" key="2">
    <source>
        <dbReference type="ARBA" id="ARBA00022737"/>
    </source>
</evidence>
<dbReference type="SMART" id="SM00054">
    <property type="entry name" value="EFh"/>
    <property type="match status" value="4"/>
</dbReference>
<organism evidence="4 5">
    <name type="scientific">Nonomuraea guangzhouensis</name>
    <dbReference type="NCBI Taxonomy" id="1291555"/>
    <lineage>
        <taxon>Bacteria</taxon>
        <taxon>Bacillati</taxon>
        <taxon>Actinomycetota</taxon>
        <taxon>Actinomycetes</taxon>
        <taxon>Streptosporangiales</taxon>
        <taxon>Streptosporangiaceae</taxon>
        <taxon>Nonomuraea</taxon>
    </lineage>
</organism>
<dbReference type="EMBL" id="JBHUCM010000043">
    <property type="protein sequence ID" value="MFD1544262.1"/>
    <property type="molecule type" value="Genomic_DNA"/>
</dbReference>
<gene>
    <name evidence="4" type="ORF">ACFSJ0_44975</name>
</gene>
<dbReference type="InterPro" id="IPR002048">
    <property type="entry name" value="EF_hand_dom"/>
</dbReference>
<keyword evidence="1" id="KW-0479">Metal-binding</keyword>
<accession>A0ABW4GNF9</accession>
<dbReference type="RefSeq" id="WP_219528230.1">
    <property type="nucleotide sequence ID" value="NZ_JAHKRM010000004.1"/>
</dbReference>
<comment type="caution">
    <text evidence="4">The sequence shown here is derived from an EMBL/GenBank/DDBJ whole genome shotgun (WGS) entry which is preliminary data.</text>
</comment>
<keyword evidence="2" id="KW-0677">Repeat</keyword>
<feature type="domain" description="EF-hand" evidence="3">
    <location>
        <begin position="5"/>
        <end position="40"/>
    </location>
</feature>
<dbReference type="PANTHER" id="PTHR10827:SF98">
    <property type="entry name" value="45 KDA CALCIUM-BINDING PROTEIN"/>
    <property type="match status" value="1"/>
</dbReference>